<feature type="transmembrane region" description="Helical" evidence="1">
    <location>
        <begin position="12"/>
        <end position="31"/>
    </location>
</feature>
<keyword evidence="1" id="KW-0812">Transmembrane</keyword>
<keyword evidence="1" id="KW-0472">Membrane</keyword>
<keyword evidence="1" id="KW-1133">Transmembrane helix</keyword>
<protein>
    <submittedName>
        <fullName evidence="2">Uncharacterized protein</fullName>
    </submittedName>
</protein>
<organism evidence="2 3">
    <name type="scientific">Porphyromonas loveana</name>
    <dbReference type="NCBI Taxonomy" id="1884669"/>
    <lineage>
        <taxon>Bacteria</taxon>
        <taxon>Pseudomonadati</taxon>
        <taxon>Bacteroidota</taxon>
        <taxon>Bacteroidia</taxon>
        <taxon>Bacteroidales</taxon>
        <taxon>Porphyromonadaceae</taxon>
        <taxon>Porphyromonas</taxon>
    </lineage>
</organism>
<evidence type="ECO:0000313" key="2">
    <source>
        <dbReference type="EMBL" id="PVZ09830.1"/>
    </source>
</evidence>
<dbReference type="AlphaFoldDB" id="A0A2U1FCX9"/>
<evidence type="ECO:0000313" key="3">
    <source>
        <dbReference type="Proteomes" id="UP000245462"/>
    </source>
</evidence>
<evidence type="ECO:0000256" key="1">
    <source>
        <dbReference type="SAM" id="Phobius"/>
    </source>
</evidence>
<name>A0A2U1FCX9_9PORP</name>
<dbReference type="EMBL" id="QEKY01000008">
    <property type="protein sequence ID" value="PVZ09830.1"/>
    <property type="molecule type" value="Genomic_DNA"/>
</dbReference>
<accession>A0A2U1FCX9</accession>
<dbReference type="Proteomes" id="UP000245462">
    <property type="component" value="Unassembled WGS sequence"/>
</dbReference>
<reference evidence="2 3" key="1">
    <citation type="submission" date="2018-04" db="EMBL/GenBank/DDBJ databases">
        <title>Genomic Encyclopedia of Type Strains, Phase IV (KMG-IV): sequencing the most valuable type-strain genomes for metagenomic binning, comparative biology and taxonomic classification.</title>
        <authorList>
            <person name="Goeker M."/>
        </authorList>
    </citation>
    <scope>NUCLEOTIDE SEQUENCE [LARGE SCALE GENOMIC DNA]</scope>
    <source>
        <strain evidence="2 3">DSM 28520</strain>
    </source>
</reference>
<sequence length="33" mass="3682">MTDTYMQPTGIVLQSTLYLLSAYGVLAPLQFDM</sequence>
<gene>
    <name evidence="2" type="ORF">C7382_10818</name>
</gene>
<proteinExistence type="predicted"/>
<comment type="caution">
    <text evidence="2">The sequence shown here is derived from an EMBL/GenBank/DDBJ whole genome shotgun (WGS) entry which is preliminary data.</text>
</comment>
<keyword evidence="3" id="KW-1185">Reference proteome</keyword>